<gene>
    <name evidence="3" type="ORF">Gocc_1584</name>
</gene>
<proteinExistence type="predicted"/>
<evidence type="ECO:0000259" key="2">
    <source>
        <dbReference type="PROSITE" id="PS51186"/>
    </source>
</evidence>
<feature type="domain" description="N-acetyltransferase" evidence="2">
    <location>
        <begin position="122"/>
        <end position="261"/>
    </location>
</feature>
<dbReference type="SUPFAM" id="SSF55729">
    <property type="entry name" value="Acyl-CoA N-acyltransferases (Nat)"/>
    <property type="match status" value="1"/>
</dbReference>
<dbReference type="Pfam" id="PF00583">
    <property type="entry name" value="Acetyltransf_1"/>
    <property type="match status" value="1"/>
</dbReference>
<name>A0A7M2YXH0_9ACTN</name>
<dbReference type="Proteomes" id="UP000254134">
    <property type="component" value="Unassembled WGS sequence"/>
</dbReference>
<keyword evidence="3" id="KW-0012">Acyltransferase</keyword>
<reference evidence="3 4" key="1">
    <citation type="submission" date="2018-07" db="EMBL/GenBank/DDBJ databases">
        <title>High-quality-draft genome sequence of Gaiella occulta.</title>
        <authorList>
            <person name="Severino R."/>
            <person name="Froufe H.J.C."/>
            <person name="Rainey F.A."/>
            <person name="Barroso C."/>
            <person name="Albuquerque L."/>
            <person name="Lobo-Da-Cunha A."/>
            <person name="Da Costa M.S."/>
            <person name="Egas C."/>
        </authorList>
    </citation>
    <scope>NUCLEOTIDE SEQUENCE [LARGE SCALE GENOMIC DNA]</scope>
    <source>
        <strain evidence="3 4">F2-233</strain>
    </source>
</reference>
<sequence>MAKRLIEPSTDQILRFCAGDPVERVFLEDVARRGQGRFAAVAGGDGEVVALCHLGTNVVPSGSGCEAFAAIAAHSGPRMLIGEAGAVGDLWDAARRSLPRPRQDRPRQPVYAIEKPPPAGGTGLRPATPADLDLLVPSCAAAHREELGVDPLRRDPTGFRWRTRVQIEEGRSWLWLEDGVIRFKAEASAWTPQAVQLQQVWVDPPARRRGYAARALRDLIRLLLERTPAVCLFVRAENLPAIRLYESVGMDHVLDYRSVLL</sequence>
<feature type="region of interest" description="Disordered" evidence="1">
    <location>
        <begin position="97"/>
        <end position="127"/>
    </location>
</feature>
<comment type="caution">
    <text evidence="3">The sequence shown here is derived from an EMBL/GenBank/DDBJ whole genome shotgun (WGS) entry which is preliminary data.</text>
</comment>
<dbReference type="EMBL" id="QQZY01000003">
    <property type="protein sequence ID" value="RDI74695.1"/>
    <property type="molecule type" value="Genomic_DNA"/>
</dbReference>
<evidence type="ECO:0000313" key="3">
    <source>
        <dbReference type="EMBL" id="RDI74695.1"/>
    </source>
</evidence>
<dbReference type="AlphaFoldDB" id="A0A7M2YXH0"/>
<reference evidence="4" key="2">
    <citation type="journal article" date="2019" name="MicrobiologyOpen">
        <title>High-quality draft genome sequence of Gaiella occulta isolated from a 150 meter deep mineral water borehole and comparison with the genome sequences of other deep-branching lineages of the phylum Actinobacteria.</title>
        <authorList>
            <person name="Severino R."/>
            <person name="Froufe H.J.C."/>
            <person name="Barroso C."/>
            <person name="Albuquerque L."/>
            <person name="Lobo-da-Cunha A."/>
            <person name="da Costa M.S."/>
            <person name="Egas C."/>
        </authorList>
    </citation>
    <scope>NUCLEOTIDE SEQUENCE [LARGE SCALE GENOMIC DNA]</scope>
    <source>
        <strain evidence="4">F2-233</strain>
    </source>
</reference>
<dbReference type="InterPro" id="IPR025289">
    <property type="entry name" value="DUF4081"/>
</dbReference>
<evidence type="ECO:0000256" key="1">
    <source>
        <dbReference type="SAM" id="MobiDB-lite"/>
    </source>
</evidence>
<dbReference type="InterPro" id="IPR000182">
    <property type="entry name" value="GNAT_dom"/>
</dbReference>
<keyword evidence="4" id="KW-1185">Reference proteome</keyword>
<dbReference type="RefSeq" id="WP_114795998.1">
    <property type="nucleotide sequence ID" value="NZ_QQZY01000003.1"/>
</dbReference>
<dbReference type="Pfam" id="PF13312">
    <property type="entry name" value="DUF4081"/>
    <property type="match status" value="1"/>
</dbReference>
<dbReference type="OrthoDB" id="5241264at2"/>
<protein>
    <submittedName>
        <fullName evidence="3">Acyl-CoA N-acyltransferase-related protein</fullName>
    </submittedName>
</protein>
<dbReference type="PROSITE" id="PS51186">
    <property type="entry name" value="GNAT"/>
    <property type="match status" value="1"/>
</dbReference>
<dbReference type="GO" id="GO:0016747">
    <property type="term" value="F:acyltransferase activity, transferring groups other than amino-acyl groups"/>
    <property type="evidence" value="ECO:0007669"/>
    <property type="project" value="InterPro"/>
</dbReference>
<evidence type="ECO:0000313" key="4">
    <source>
        <dbReference type="Proteomes" id="UP000254134"/>
    </source>
</evidence>
<dbReference type="Gene3D" id="3.40.630.30">
    <property type="match status" value="1"/>
</dbReference>
<accession>A0A7M2YXH0</accession>
<organism evidence="3 4">
    <name type="scientific">Gaiella occulta</name>
    <dbReference type="NCBI Taxonomy" id="1002870"/>
    <lineage>
        <taxon>Bacteria</taxon>
        <taxon>Bacillati</taxon>
        <taxon>Actinomycetota</taxon>
        <taxon>Thermoleophilia</taxon>
        <taxon>Gaiellales</taxon>
        <taxon>Gaiellaceae</taxon>
        <taxon>Gaiella</taxon>
    </lineage>
</organism>
<dbReference type="InterPro" id="IPR016181">
    <property type="entry name" value="Acyl_CoA_acyltransferase"/>
</dbReference>
<keyword evidence="3" id="KW-0808">Transferase</keyword>